<feature type="compositionally biased region" description="Basic residues" evidence="1">
    <location>
        <begin position="351"/>
        <end position="366"/>
    </location>
</feature>
<feature type="compositionally biased region" description="Basic and acidic residues" evidence="1">
    <location>
        <begin position="428"/>
        <end position="438"/>
    </location>
</feature>
<sequence length="887" mass="103571">MTEIPVLTNLSVLMELTQNQQMILHATKNIAKEIKTICSGPRYKEGQTWHPELSDKAASIKTHLYWAMKDCNKDPVNLKLSLLNIVEHYKNNHEHCSELSRCKTDSNYEPTKYLIKDPKAEMLLGRALMNTQVYKSPTDYVHCMDSYYVESFNNAILQYHDKRINFSKQVYILRTNLAVLDWNEHVNRQTTSLKTVQDAKNPRRQVKVKVLKRKSYNMWSEIWDQYAKNDDEIRDQPFGIEVRNVRCIKCRKWGHVNTDKICPLFNRDLTAEPPQPSTSAAALVEGMKEDGFKLKQSILGRMAEDPSAEHEKLLESGDEDDPEVKFLKSLSAKQKKKLLKKLNKIQEGKVKKSKKDKKQKKKKKHRSSSDSEDESSRRKKKKRNEETDSDSSDEDSKKRRDRSSSNIDLKSKRRDKGKGKMRRYSSSPDKRSSRERQRNSKNYKQKRYESSSDSDSDSSSNTGTDFYEQKYNKQSHDSRQKERRNRSPDNRTDKKDRVRDSKSSRISKEQSYQRYSRSSSRSPSKSKSRRNRSMSNERREQSHHRYTRLKSRSPDKNKSRRNRSSSNEKREQSRHRYTRSRSRSPDANKSRRKRSSSNEKREQSQRRYARSRSRSPDTNKSKRNRSRSDERRSYSRERYESGSKYSNGGQRSRSRSPDRQHSRYSTYGGRASVNTPPVKGWFPTAELTPGVKDKRSRTSVWIVGSSIVYWAHKRASQLRDINLGVKTSEACVEWYGTRGMRWNALLPKLMELVQSKPPPDVLILYVGSNDVGYVKPMDLVKMIKNDLCTIKEMCPETQLIYNEILSRINWRGAPTNEDGEQQRLTINKYVKPAVESMGGFMIHHPDIRNVNLSLYRDDGVHLNDRGYDIFNGNVADTVRAALLKNKL</sequence>
<dbReference type="GO" id="GO:0003714">
    <property type="term" value="F:transcription corepressor activity"/>
    <property type="evidence" value="ECO:0007669"/>
    <property type="project" value="InterPro"/>
</dbReference>
<gene>
    <name evidence="2" type="ORF">MEDL_29671</name>
</gene>
<feature type="compositionally biased region" description="Basic residues" evidence="1">
    <location>
        <begin position="411"/>
        <end position="423"/>
    </location>
</feature>
<feature type="compositionally biased region" description="Low complexity" evidence="1">
    <location>
        <begin position="451"/>
        <end position="460"/>
    </location>
</feature>
<dbReference type="InterPro" id="IPR040014">
    <property type="entry name" value="CIR1"/>
</dbReference>
<organism evidence="2 3">
    <name type="scientific">Mytilus edulis</name>
    <name type="common">Blue mussel</name>
    <dbReference type="NCBI Taxonomy" id="6550"/>
    <lineage>
        <taxon>Eukaryota</taxon>
        <taxon>Metazoa</taxon>
        <taxon>Spiralia</taxon>
        <taxon>Lophotrochozoa</taxon>
        <taxon>Mollusca</taxon>
        <taxon>Bivalvia</taxon>
        <taxon>Autobranchia</taxon>
        <taxon>Pteriomorphia</taxon>
        <taxon>Mytilida</taxon>
        <taxon>Mytiloidea</taxon>
        <taxon>Mytilidae</taxon>
        <taxon>Mytilinae</taxon>
        <taxon>Mytilus</taxon>
    </lineage>
</organism>
<feature type="compositionally biased region" description="Basic residues" evidence="1">
    <location>
        <begin position="541"/>
        <end position="551"/>
    </location>
</feature>
<dbReference type="OrthoDB" id="6253837at2759"/>
<feature type="region of interest" description="Disordered" evidence="1">
    <location>
        <begin position="340"/>
        <end position="680"/>
    </location>
</feature>
<feature type="compositionally biased region" description="Basic and acidic residues" evidence="1">
    <location>
        <begin position="596"/>
        <end position="605"/>
    </location>
</feature>
<feature type="compositionally biased region" description="Basic residues" evidence="1">
    <location>
        <begin position="572"/>
        <end position="582"/>
    </location>
</feature>
<dbReference type="PANTHER" id="PTHR13151:SF2">
    <property type="entry name" value="COREPRESSOR INTERACTING WITH RBPJ 1"/>
    <property type="match status" value="1"/>
</dbReference>
<protein>
    <submittedName>
        <fullName evidence="2">CIR</fullName>
    </submittedName>
</protein>
<dbReference type="Gene3D" id="3.40.50.1110">
    <property type="entry name" value="SGNH hydrolase"/>
    <property type="match status" value="1"/>
</dbReference>
<reference evidence="2" key="1">
    <citation type="submission" date="2021-03" db="EMBL/GenBank/DDBJ databases">
        <authorList>
            <person name="Bekaert M."/>
        </authorList>
    </citation>
    <scope>NUCLEOTIDE SEQUENCE</scope>
</reference>
<dbReference type="SUPFAM" id="SSF52266">
    <property type="entry name" value="SGNH hydrolase"/>
    <property type="match status" value="1"/>
</dbReference>
<keyword evidence="3" id="KW-1185">Reference proteome</keyword>
<dbReference type="EMBL" id="CAJPWZ010001460">
    <property type="protein sequence ID" value="CAG2215936.1"/>
    <property type="molecule type" value="Genomic_DNA"/>
</dbReference>
<evidence type="ECO:0000313" key="3">
    <source>
        <dbReference type="Proteomes" id="UP000683360"/>
    </source>
</evidence>
<proteinExistence type="predicted"/>
<name>A0A8S3S4A9_MYTED</name>
<evidence type="ECO:0000256" key="1">
    <source>
        <dbReference type="SAM" id="MobiDB-lite"/>
    </source>
</evidence>
<evidence type="ECO:0000313" key="2">
    <source>
        <dbReference type="EMBL" id="CAG2215936.1"/>
    </source>
</evidence>
<feature type="compositionally biased region" description="Low complexity" evidence="1">
    <location>
        <begin position="509"/>
        <end position="523"/>
    </location>
</feature>
<dbReference type="CDD" id="cd00229">
    <property type="entry name" value="SGNH_hydrolase"/>
    <property type="match status" value="1"/>
</dbReference>
<feature type="compositionally biased region" description="Basic and acidic residues" evidence="1">
    <location>
        <begin position="467"/>
        <end position="508"/>
    </location>
</feature>
<feature type="compositionally biased region" description="Basic and acidic residues" evidence="1">
    <location>
        <begin position="614"/>
        <end position="641"/>
    </location>
</feature>
<accession>A0A8S3S4A9</accession>
<comment type="caution">
    <text evidence="2">The sequence shown here is derived from an EMBL/GenBank/DDBJ whole genome shotgun (WGS) entry which is preliminary data.</text>
</comment>
<dbReference type="GO" id="GO:0005634">
    <property type="term" value="C:nucleus"/>
    <property type="evidence" value="ECO:0007669"/>
    <property type="project" value="TreeGrafter"/>
</dbReference>
<dbReference type="InterPro" id="IPR036514">
    <property type="entry name" value="SGNH_hydro_sf"/>
</dbReference>
<dbReference type="Proteomes" id="UP000683360">
    <property type="component" value="Unassembled WGS sequence"/>
</dbReference>
<dbReference type="PANTHER" id="PTHR13151">
    <property type="entry name" value="CBF1 INTERACTING COREPRESSOR CIR"/>
    <property type="match status" value="1"/>
</dbReference>
<dbReference type="AlphaFoldDB" id="A0A8S3S4A9"/>